<gene>
    <name evidence="1" type="ORF">BofuT4_P027030.1</name>
</gene>
<reference evidence="2" key="1">
    <citation type="journal article" date="2011" name="PLoS Genet.">
        <title>Genomic analysis of the necrotrophic fungal pathogens Sclerotinia sclerotiorum and Botrytis cinerea.</title>
        <authorList>
            <person name="Amselem J."/>
            <person name="Cuomo C.A."/>
            <person name="van Kan J.A."/>
            <person name="Viaud M."/>
            <person name="Benito E.P."/>
            <person name="Couloux A."/>
            <person name="Coutinho P.M."/>
            <person name="de Vries R.P."/>
            <person name="Dyer P.S."/>
            <person name="Fillinger S."/>
            <person name="Fournier E."/>
            <person name="Gout L."/>
            <person name="Hahn M."/>
            <person name="Kohn L."/>
            <person name="Lapalu N."/>
            <person name="Plummer K.M."/>
            <person name="Pradier J.M."/>
            <person name="Quevillon E."/>
            <person name="Sharon A."/>
            <person name="Simon A."/>
            <person name="ten Have A."/>
            <person name="Tudzynski B."/>
            <person name="Tudzynski P."/>
            <person name="Wincker P."/>
            <person name="Andrew M."/>
            <person name="Anthouard V."/>
            <person name="Beever R.E."/>
            <person name="Beffa R."/>
            <person name="Benoit I."/>
            <person name="Bouzid O."/>
            <person name="Brault B."/>
            <person name="Chen Z."/>
            <person name="Choquer M."/>
            <person name="Collemare J."/>
            <person name="Cotton P."/>
            <person name="Danchin E.G."/>
            <person name="Da Silva C."/>
            <person name="Gautier A."/>
            <person name="Giraud C."/>
            <person name="Giraud T."/>
            <person name="Gonzalez C."/>
            <person name="Grossetete S."/>
            <person name="Guldener U."/>
            <person name="Henrissat B."/>
            <person name="Howlett B.J."/>
            <person name="Kodira C."/>
            <person name="Kretschmer M."/>
            <person name="Lappartient A."/>
            <person name="Leroch M."/>
            <person name="Levis C."/>
            <person name="Mauceli E."/>
            <person name="Neuveglise C."/>
            <person name="Oeser B."/>
            <person name="Pearson M."/>
            <person name="Poulain J."/>
            <person name="Poussereau N."/>
            <person name="Quesneville H."/>
            <person name="Rascle C."/>
            <person name="Schumacher J."/>
            <person name="Segurens B."/>
            <person name="Sexton A."/>
            <person name="Silva E."/>
            <person name="Sirven C."/>
            <person name="Soanes D.M."/>
            <person name="Talbot N.J."/>
            <person name="Templeton M."/>
            <person name="Yandava C."/>
            <person name="Yarden O."/>
            <person name="Zeng Q."/>
            <person name="Rollins J.A."/>
            <person name="Lebrun M.H."/>
            <person name="Dickman M."/>
        </authorList>
    </citation>
    <scope>NUCLEOTIDE SEQUENCE [LARGE SCALE GENOMIC DNA]</scope>
    <source>
        <strain evidence="2">T4</strain>
    </source>
</reference>
<accession>G2YAS8</accession>
<dbReference type="InParanoid" id="G2YAS8"/>
<dbReference type="Proteomes" id="UP000008177">
    <property type="component" value="Unplaced contigs"/>
</dbReference>
<dbReference type="AlphaFoldDB" id="G2YAS8"/>
<protein>
    <submittedName>
        <fullName evidence="1">Uncharacterized protein</fullName>
    </submittedName>
</protein>
<dbReference type="OrthoDB" id="3547882at2759"/>
<name>G2YAS8_BOTF4</name>
<dbReference type="EMBL" id="FQ790307">
    <property type="protein sequence ID" value="CCD34319.1"/>
    <property type="molecule type" value="Genomic_DNA"/>
</dbReference>
<evidence type="ECO:0000313" key="1">
    <source>
        <dbReference type="EMBL" id="CCD34319.1"/>
    </source>
</evidence>
<organism evidence="1 2">
    <name type="scientific">Botryotinia fuckeliana (strain T4)</name>
    <name type="common">Noble rot fungus</name>
    <name type="synonym">Botrytis cinerea</name>
    <dbReference type="NCBI Taxonomy" id="999810"/>
    <lineage>
        <taxon>Eukaryota</taxon>
        <taxon>Fungi</taxon>
        <taxon>Dikarya</taxon>
        <taxon>Ascomycota</taxon>
        <taxon>Pezizomycotina</taxon>
        <taxon>Leotiomycetes</taxon>
        <taxon>Helotiales</taxon>
        <taxon>Sclerotiniaceae</taxon>
        <taxon>Botrytis</taxon>
    </lineage>
</organism>
<proteinExistence type="predicted"/>
<dbReference type="HOGENOM" id="CLU_2037688_0_0_1"/>
<sequence length="121" mass="13420">MTADNKISFLCPIGHGNPDRCSTQSACSTNGTSEATRESQGLVARLKKNEPWNFRYQKTEETLADDFCEGMERLGIGRARQVDNIADHFSCVGTSSVSVAASMNVDWKIDINVQDDTHEQY</sequence>
<evidence type="ECO:0000313" key="2">
    <source>
        <dbReference type="Proteomes" id="UP000008177"/>
    </source>
</evidence>